<evidence type="ECO:0000259" key="3">
    <source>
        <dbReference type="SMART" id="SM00382"/>
    </source>
</evidence>
<name>A0A481YSD2_9VIRU</name>
<dbReference type="PANTHER" id="PTHR23070">
    <property type="entry name" value="BCS1 AAA-TYPE ATPASE"/>
    <property type="match status" value="1"/>
</dbReference>
<dbReference type="SUPFAM" id="SSF57997">
    <property type="entry name" value="Tropomyosin"/>
    <property type="match status" value="1"/>
</dbReference>
<dbReference type="Gene3D" id="3.40.50.300">
    <property type="entry name" value="P-loop containing nucleotide triphosphate hydrolases"/>
    <property type="match status" value="1"/>
</dbReference>
<evidence type="ECO:0000256" key="2">
    <source>
        <dbReference type="SAM" id="MobiDB-lite"/>
    </source>
</evidence>
<dbReference type="GO" id="GO:0005524">
    <property type="term" value="F:ATP binding"/>
    <property type="evidence" value="ECO:0007669"/>
    <property type="project" value="InterPro"/>
</dbReference>
<gene>
    <name evidence="4" type="ORF">LCMAC101_04650</name>
</gene>
<dbReference type="InterPro" id="IPR027417">
    <property type="entry name" value="P-loop_NTPase"/>
</dbReference>
<dbReference type="EMBL" id="MK500328">
    <property type="protein sequence ID" value="QBK85870.1"/>
    <property type="molecule type" value="Genomic_DNA"/>
</dbReference>
<dbReference type="InterPro" id="IPR003593">
    <property type="entry name" value="AAA+_ATPase"/>
</dbReference>
<dbReference type="SMART" id="SM00382">
    <property type="entry name" value="AAA"/>
    <property type="match status" value="1"/>
</dbReference>
<feature type="compositionally biased region" description="Basic residues" evidence="2">
    <location>
        <begin position="585"/>
        <end position="598"/>
    </location>
</feature>
<comment type="similarity">
    <text evidence="1">Belongs to the AAA ATPase family. BCS1 subfamily.</text>
</comment>
<organism evidence="4">
    <name type="scientific">Marseillevirus LCMAC101</name>
    <dbReference type="NCBI Taxonomy" id="2506602"/>
    <lineage>
        <taxon>Viruses</taxon>
        <taxon>Varidnaviria</taxon>
        <taxon>Bamfordvirae</taxon>
        <taxon>Nucleocytoviricota</taxon>
        <taxon>Megaviricetes</taxon>
        <taxon>Pimascovirales</taxon>
        <taxon>Pimascovirales incertae sedis</taxon>
        <taxon>Marseilleviridae</taxon>
    </lineage>
</organism>
<dbReference type="InterPro" id="IPR003959">
    <property type="entry name" value="ATPase_AAA_core"/>
</dbReference>
<dbReference type="InterPro" id="IPR050747">
    <property type="entry name" value="Mitochondrial_chaperone_BCS1"/>
</dbReference>
<protein>
    <submittedName>
        <fullName evidence="4">AAA family ATPase</fullName>
    </submittedName>
</protein>
<sequence length="598" mass="67701">MDNLPALLGMGVGALFPSEQNPMVKIAIGATIGWALQRLPSVSTVMKLFVPKHNAVFINESGPIYESLETYVIDKYQQNIRTCLLQPRQGEVKCTLSNVEFMKGVFDTFENEQVELYIVNPKGECETGNKLRAMFTSYVPYMASPGGGGNISASDSPHNSQVQDRMIVVSSSKLNVIKLKEYISSICKSTSAIEAAITKMYISTCEEKENKNGKVSTSAKWDLVHVKTNKRLSNTILSRKVENELIKDIKEFFDNEQWFNARGVPYKRGYILTGVPGSGKTSVIKSIAAEYNLPVFIIDFQVVTTNSEFSRLIKEISYYTSNSPYILALEDLDRSSIFESYSSGTISIQCLLNEIDGLVETHGRLLFITANDDSVFKEVSNNALIRPGRIDKTVNIGACDFDQVQRLLFHFFGLHESIESLQEKDMGGPYAPAQIIEIIQSHMKDEDPNQVIGKLFKGIIVNGDGEESIKSCPVQSSYSSEPQYKTMEEKRYIRIRSQLNYIQKDKRKIESEIQHLEKDIKKLPETRKKYQKKIKLYQGKLETTKGKVEKYQETLRSSKEKLKEKNLKVPKMPASSKGGHGAGNLRRRRRISRRRRRL</sequence>
<reference evidence="4" key="1">
    <citation type="journal article" date="2019" name="MBio">
        <title>Virus Genomes from Deep Sea Sediments Expand the Ocean Megavirome and Support Independent Origins of Viral Gigantism.</title>
        <authorList>
            <person name="Backstrom D."/>
            <person name="Yutin N."/>
            <person name="Jorgensen S.L."/>
            <person name="Dharamshi J."/>
            <person name="Homa F."/>
            <person name="Zaremba-Niedwiedzka K."/>
            <person name="Spang A."/>
            <person name="Wolf Y.I."/>
            <person name="Koonin E.V."/>
            <person name="Ettema T.J."/>
        </authorList>
    </citation>
    <scope>NUCLEOTIDE SEQUENCE</scope>
</reference>
<evidence type="ECO:0000313" key="4">
    <source>
        <dbReference type="EMBL" id="QBK85870.1"/>
    </source>
</evidence>
<evidence type="ECO:0000256" key="1">
    <source>
        <dbReference type="ARBA" id="ARBA00007448"/>
    </source>
</evidence>
<dbReference type="Pfam" id="PF00004">
    <property type="entry name" value="AAA"/>
    <property type="match status" value="1"/>
</dbReference>
<proteinExistence type="inferred from homology"/>
<dbReference type="Gene3D" id="1.20.5.340">
    <property type="match status" value="1"/>
</dbReference>
<accession>A0A481YSD2</accession>
<feature type="compositionally biased region" description="Basic and acidic residues" evidence="2">
    <location>
        <begin position="557"/>
        <end position="567"/>
    </location>
</feature>
<dbReference type="SUPFAM" id="SSF52540">
    <property type="entry name" value="P-loop containing nucleoside triphosphate hydrolases"/>
    <property type="match status" value="1"/>
</dbReference>
<feature type="domain" description="AAA+ ATPase" evidence="3">
    <location>
        <begin position="266"/>
        <end position="400"/>
    </location>
</feature>
<dbReference type="GO" id="GO:0016887">
    <property type="term" value="F:ATP hydrolysis activity"/>
    <property type="evidence" value="ECO:0007669"/>
    <property type="project" value="InterPro"/>
</dbReference>
<feature type="region of interest" description="Disordered" evidence="2">
    <location>
        <begin position="557"/>
        <end position="598"/>
    </location>
</feature>